<dbReference type="Gramene" id="TVU27388">
    <property type="protein sequence ID" value="TVU27388"/>
    <property type="gene ID" value="EJB05_29997"/>
</dbReference>
<sequence>MDVSQHATVNEIYRDVKELHLKFDAFRMSGNLPAAFKSVEQRRNNETMAINSSWF</sequence>
<comment type="caution">
    <text evidence="1">The sequence shown here is derived from an EMBL/GenBank/DDBJ whole genome shotgun (WGS) entry which is preliminary data.</text>
</comment>
<dbReference type="EMBL" id="RWGY01000013">
    <property type="protein sequence ID" value="TVU27388.1"/>
    <property type="molecule type" value="Genomic_DNA"/>
</dbReference>
<organism evidence="1 2">
    <name type="scientific">Eragrostis curvula</name>
    <name type="common">weeping love grass</name>
    <dbReference type="NCBI Taxonomy" id="38414"/>
    <lineage>
        <taxon>Eukaryota</taxon>
        <taxon>Viridiplantae</taxon>
        <taxon>Streptophyta</taxon>
        <taxon>Embryophyta</taxon>
        <taxon>Tracheophyta</taxon>
        <taxon>Spermatophyta</taxon>
        <taxon>Magnoliopsida</taxon>
        <taxon>Liliopsida</taxon>
        <taxon>Poales</taxon>
        <taxon>Poaceae</taxon>
        <taxon>PACMAD clade</taxon>
        <taxon>Chloridoideae</taxon>
        <taxon>Eragrostideae</taxon>
        <taxon>Eragrostidinae</taxon>
        <taxon>Eragrostis</taxon>
    </lineage>
</organism>
<name>A0A5J9UVU8_9POAL</name>
<protein>
    <submittedName>
        <fullName evidence="1">Uncharacterized protein</fullName>
    </submittedName>
</protein>
<proteinExistence type="predicted"/>
<dbReference type="Proteomes" id="UP000324897">
    <property type="component" value="Chromosome 2"/>
</dbReference>
<reference evidence="1 2" key="1">
    <citation type="journal article" date="2019" name="Sci. Rep.">
        <title>A high-quality genome of Eragrostis curvula grass provides insights into Poaceae evolution and supports new strategies to enhance forage quality.</title>
        <authorList>
            <person name="Carballo J."/>
            <person name="Santos B.A.C.M."/>
            <person name="Zappacosta D."/>
            <person name="Garbus I."/>
            <person name="Selva J.P."/>
            <person name="Gallo C.A."/>
            <person name="Diaz A."/>
            <person name="Albertini E."/>
            <person name="Caccamo M."/>
            <person name="Echenique V."/>
        </authorList>
    </citation>
    <scope>NUCLEOTIDE SEQUENCE [LARGE SCALE GENOMIC DNA]</scope>
    <source>
        <strain evidence="2">cv. Victoria</strain>
        <tissue evidence="1">Leaf</tissue>
    </source>
</reference>
<gene>
    <name evidence="1" type="ORF">EJB05_29997</name>
</gene>
<keyword evidence="2" id="KW-1185">Reference proteome</keyword>
<dbReference type="AlphaFoldDB" id="A0A5J9UVU8"/>
<evidence type="ECO:0000313" key="2">
    <source>
        <dbReference type="Proteomes" id="UP000324897"/>
    </source>
</evidence>
<accession>A0A5J9UVU8</accession>
<evidence type="ECO:0000313" key="1">
    <source>
        <dbReference type="EMBL" id="TVU27388.1"/>
    </source>
</evidence>